<dbReference type="EMBL" id="RBUF01000539">
    <property type="protein sequence ID" value="RMU70499.1"/>
    <property type="molecule type" value="Genomic_DNA"/>
</dbReference>
<organism evidence="1 2">
    <name type="scientific">Pseudomonas syringae pv. aptata</name>
    <dbReference type="NCBI Taxonomy" id="83167"/>
    <lineage>
        <taxon>Bacteria</taxon>
        <taxon>Pseudomonadati</taxon>
        <taxon>Pseudomonadota</taxon>
        <taxon>Gammaproteobacteria</taxon>
        <taxon>Pseudomonadales</taxon>
        <taxon>Pseudomonadaceae</taxon>
        <taxon>Pseudomonas</taxon>
        <taxon>Pseudomonas syringae</taxon>
    </lineage>
</organism>
<dbReference type="Proteomes" id="UP000274315">
    <property type="component" value="Unassembled WGS sequence"/>
</dbReference>
<proteinExistence type="predicted"/>
<accession>A0A3M5WJ44</accession>
<comment type="caution">
    <text evidence="1">The sequence shown here is derived from an EMBL/GenBank/DDBJ whole genome shotgun (WGS) entry which is preliminary data.</text>
</comment>
<evidence type="ECO:0000313" key="2">
    <source>
        <dbReference type="Proteomes" id="UP000274315"/>
    </source>
</evidence>
<evidence type="ECO:0000313" key="1">
    <source>
        <dbReference type="EMBL" id="RMU70499.1"/>
    </source>
</evidence>
<dbReference type="AlphaFoldDB" id="A0A3M5WJ44"/>
<reference evidence="1 2" key="1">
    <citation type="submission" date="2018-08" db="EMBL/GenBank/DDBJ databases">
        <title>Recombination of ecologically and evolutionarily significant loci maintains genetic cohesion in the Pseudomonas syringae species complex.</title>
        <authorList>
            <person name="Dillon M."/>
            <person name="Thakur S."/>
            <person name="Almeida R.N.D."/>
            <person name="Weir B.S."/>
            <person name="Guttman D.S."/>
        </authorList>
    </citation>
    <scope>NUCLEOTIDE SEQUENCE [LARGE SCALE GENOMIC DNA]</scope>
    <source>
        <strain evidence="1 2">ICMP 11935</strain>
    </source>
</reference>
<sequence>MKAVQWTVFIDMLGFKKLNTVVTTDQQAQDLLEFMISNRDVLTGHEQALAEGYRKTGGHNPYDWYDVKSTCISDSVVVTFKPKEMEEETDADQVLTHSANALMLLIFRLCMLMHKCLLEQKITFRGGISTQFCDIRDSFAVGAGLSAASETEGKAKFARIALADDVVQNEALMGRVRQLFSRMYGDSEFLVAENGITWVNSLDLMLAGQDLRSPAVSRAMFHPATRPSVLATRMQCAQYLKAQQIFVVESIREYWAAYREHYEDNDLKRVNRGILRKYFWLRHYHNETVKNRRLVAFFIGSQRSLR</sequence>
<gene>
    <name evidence="1" type="ORF">ALP24_02125</name>
</gene>
<name>A0A3M5WJ44_PSEAP</name>
<protein>
    <submittedName>
        <fullName evidence="1">Uncharacterized protein</fullName>
    </submittedName>
</protein>